<dbReference type="Pfam" id="PF03492">
    <property type="entry name" value="Methyltransf_7"/>
    <property type="match status" value="1"/>
</dbReference>
<gene>
    <name evidence="3" type="ORF">WJX74_000708</name>
</gene>
<keyword evidence="2" id="KW-0460">Magnesium</keyword>
<comment type="caution">
    <text evidence="3">The sequence shown here is derived from an EMBL/GenBank/DDBJ whole genome shotgun (WGS) entry which is preliminary data.</text>
</comment>
<dbReference type="GO" id="GO:0046872">
    <property type="term" value="F:metal ion binding"/>
    <property type="evidence" value="ECO:0007669"/>
    <property type="project" value="UniProtKB-KW"/>
</dbReference>
<proteinExistence type="predicted"/>
<dbReference type="Gene3D" id="3.40.50.150">
    <property type="entry name" value="Vaccinia Virus protein VP39"/>
    <property type="match status" value="1"/>
</dbReference>
<evidence type="ECO:0000256" key="2">
    <source>
        <dbReference type="ARBA" id="ARBA00022842"/>
    </source>
</evidence>
<dbReference type="SUPFAM" id="SSF53335">
    <property type="entry name" value="S-adenosyl-L-methionine-dependent methyltransferases"/>
    <property type="match status" value="1"/>
</dbReference>
<evidence type="ECO:0000313" key="3">
    <source>
        <dbReference type="EMBL" id="KAK9820714.1"/>
    </source>
</evidence>
<evidence type="ECO:0000256" key="1">
    <source>
        <dbReference type="ARBA" id="ARBA00022723"/>
    </source>
</evidence>
<dbReference type="Proteomes" id="UP001438707">
    <property type="component" value="Unassembled WGS sequence"/>
</dbReference>
<dbReference type="AlphaFoldDB" id="A0AAW1QH11"/>
<dbReference type="InterPro" id="IPR042086">
    <property type="entry name" value="MeTrfase_capping"/>
</dbReference>
<dbReference type="InterPro" id="IPR029063">
    <property type="entry name" value="SAM-dependent_MTases_sf"/>
</dbReference>
<sequence>MSPGEGYDQGSTNQASANKGAVEWLIRGAVAAAAISPGVISILDLGSATGKNSAGELKHAVDAILQADAGRTIVVTHIDTTSNDWNQLSRTLMSAPGSYLNGSAAGKVFGHMSAKSFFEQVAPAGSVALAYSGISFHWMSHCLPHSDCWVQREFTADRAACTANKQQAAEDWLQILKQRAIELMPGGYLIATALTKKHSEGLNILFADWGHQCWQEVLHQDIISHQEFANFTFGTWLRTTEEWLAPFKGEMCNIFEVLDFQEQASTDSNWTNYKNAEGPEPDKALALARGYCRFVFAVAGGIVTANLAHRPRAEVDKVLELMKAKFIDLARSKPIEFRFPTMMVVLRRK</sequence>
<dbReference type="GO" id="GO:0008168">
    <property type="term" value="F:methyltransferase activity"/>
    <property type="evidence" value="ECO:0007669"/>
    <property type="project" value="InterPro"/>
</dbReference>
<evidence type="ECO:0000313" key="4">
    <source>
        <dbReference type="Proteomes" id="UP001438707"/>
    </source>
</evidence>
<accession>A0AAW1QH11</accession>
<reference evidence="3 4" key="1">
    <citation type="journal article" date="2024" name="Nat. Commun.">
        <title>Phylogenomics reveals the evolutionary origins of lichenization in chlorophyte algae.</title>
        <authorList>
            <person name="Puginier C."/>
            <person name="Libourel C."/>
            <person name="Otte J."/>
            <person name="Skaloud P."/>
            <person name="Haon M."/>
            <person name="Grisel S."/>
            <person name="Petersen M."/>
            <person name="Berrin J.G."/>
            <person name="Delaux P.M."/>
            <person name="Dal Grande F."/>
            <person name="Keller J."/>
        </authorList>
    </citation>
    <scope>NUCLEOTIDE SEQUENCE [LARGE SCALE GENOMIC DNA]</scope>
    <source>
        <strain evidence="3 4">SAG 2145</strain>
    </source>
</reference>
<keyword evidence="1" id="KW-0479">Metal-binding</keyword>
<name>A0AAW1QH11_9CHLO</name>
<dbReference type="Gene3D" id="1.10.1200.270">
    <property type="entry name" value="Methyltransferase, alpha-helical capping domain"/>
    <property type="match status" value="1"/>
</dbReference>
<dbReference type="InterPro" id="IPR005299">
    <property type="entry name" value="MeTrfase_7"/>
</dbReference>
<organism evidence="3 4">
    <name type="scientific">Apatococcus lobatus</name>
    <dbReference type="NCBI Taxonomy" id="904363"/>
    <lineage>
        <taxon>Eukaryota</taxon>
        <taxon>Viridiplantae</taxon>
        <taxon>Chlorophyta</taxon>
        <taxon>core chlorophytes</taxon>
        <taxon>Trebouxiophyceae</taxon>
        <taxon>Chlorellales</taxon>
        <taxon>Chlorellaceae</taxon>
        <taxon>Apatococcus</taxon>
    </lineage>
</organism>
<protein>
    <submittedName>
        <fullName evidence="3">Uncharacterized protein</fullName>
    </submittedName>
</protein>
<dbReference type="PANTHER" id="PTHR31009">
    <property type="entry name" value="S-ADENOSYL-L-METHIONINE:CARBOXYL METHYLTRANSFERASE FAMILY PROTEIN"/>
    <property type="match status" value="1"/>
</dbReference>
<dbReference type="EMBL" id="JALJOS010000044">
    <property type="protein sequence ID" value="KAK9820714.1"/>
    <property type="molecule type" value="Genomic_DNA"/>
</dbReference>
<keyword evidence="4" id="KW-1185">Reference proteome</keyword>